<dbReference type="EMBL" id="CAJJDN010000069">
    <property type="protein sequence ID" value="CAD8097909.1"/>
    <property type="molecule type" value="Genomic_DNA"/>
</dbReference>
<proteinExistence type="predicted"/>
<feature type="compositionally biased region" description="Basic and acidic residues" evidence="1">
    <location>
        <begin position="1"/>
        <end position="14"/>
    </location>
</feature>
<gene>
    <name evidence="2" type="ORF">PSON_ATCC_30995.1.T0690125</name>
</gene>
<comment type="caution">
    <text evidence="2">The sequence shown here is derived from an EMBL/GenBank/DDBJ whole genome shotgun (WGS) entry which is preliminary data.</text>
</comment>
<keyword evidence="3" id="KW-1185">Reference proteome</keyword>
<name>A0A8S1P4H2_9CILI</name>
<evidence type="ECO:0000256" key="1">
    <source>
        <dbReference type="SAM" id="MobiDB-lite"/>
    </source>
</evidence>
<accession>A0A8S1P4H2</accession>
<organism evidence="2 3">
    <name type="scientific">Paramecium sonneborni</name>
    <dbReference type="NCBI Taxonomy" id="65129"/>
    <lineage>
        <taxon>Eukaryota</taxon>
        <taxon>Sar</taxon>
        <taxon>Alveolata</taxon>
        <taxon>Ciliophora</taxon>
        <taxon>Intramacronucleata</taxon>
        <taxon>Oligohymenophorea</taxon>
        <taxon>Peniculida</taxon>
        <taxon>Parameciidae</taxon>
        <taxon>Paramecium</taxon>
    </lineage>
</organism>
<dbReference type="Proteomes" id="UP000692954">
    <property type="component" value="Unassembled WGS sequence"/>
</dbReference>
<reference evidence="2" key="1">
    <citation type="submission" date="2021-01" db="EMBL/GenBank/DDBJ databases">
        <authorList>
            <consortium name="Genoscope - CEA"/>
            <person name="William W."/>
        </authorList>
    </citation>
    <scope>NUCLEOTIDE SEQUENCE</scope>
</reference>
<sequence>MGNSESPKKKDDSQQMKIQQENETEKDPEMFQALNDLDSAFLNLIEQNNQIGIKLNFILESMHEQANQFKKKPE</sequence>
<feature type="region of interest" description="Disordered" evidence="1">
    <location>
        <begin position="1"/>
        <end position="28"/>
    </location>
</feature>
<protein>
    <submittedName>
        <fullName evidence="2">Uncharacterized protein</fullName>
    </submittedName>
</protein>
<evidence type="ECO:0000313" key="2">
    <source>
        <dbReference type="EMBL" id="CAD8097909.1"/>
    </source>
</evidence>
<dbReference type="OrthoDB" id="299742at2759"/>
<dbReference type="AlphaFoldDB" id="A0A8S1P4H2"/>
<evidence type="ECO:0000313" key="3">
    <source>
        <dbReference type="Proteomes" id="UP000692954"/>
    </source>
</evidence>